<dbReference type="InterPro" id="IPR005467">
    <property type="entry name" value="His_kinase_dom"/>
</dbReference>
<dbReference type="Gene3D" id="3.30.565.10">
    <property type="entry name" value="Histidine kinase-like ATPase, C-terminal domain"/>
    <property type="match status" value="1"/>
</dbReference>
<dbReference type="PANTHER" id="PTHR45339:SF1">
    <property type="entry name" value="HYBRID SIGNAL TRANSDUCTION HISTIDINE KINASE J"/>
    <property type="match status" value="1"/>
</dbReference>
<dbReference type="PROSITE" id="PS50110">
    <property type="entry name" value="RESPONSE_REGULATORY"/>
    <property type="match status" value="1"/>
</dbReference>
<proteinExistence type="predicted"/>
<dbReference type="PROSITE" id="PS50885">
    <property type="entry name" value="HAMP"/>
    <property type="match status" value="1"/>
</dbReference>
<dbReference type="CDD" id="cd06225">
    <property type="entry name" value="HAMP"/>
    <property type="match status" value="1"/>
</dbReference>
<dbReference type="InterPro" id="IPR003661">
    <property type="entry name" value="HisK_dim/P_dom"/>
</dbReference>
<dbReference type="InterPro" id="IPR004358">
    <property type="entry name" value="Sig_transdc_His_kin-like_C"/>
</dbReference>
<keyword evidence="10" id="KW-0472">Membrane</keyword>
<keyword evidence="9" id="KW-0175">Coiled coil</keyword>
<dbReference type="InterPro" id="IPR001789">
    <property type="entry name" value="Sig_transdc_resp-reg_receiver"/>
</dbReference>
<evidence type="ECO:0000256" key="8">
    <source>
        <dbReference type="PROSITE-ProRule" id="PRU00169"/>
    </source>
</evidence>
<reference evidence="14 15" key="1">
    <citation type="submission" date="2024-09" db="EMBL/GenBank/DDBJ databases">
        <title>Floridaenema gen nov. (Aerosakkonemataceae, Aerosakkonematales ord. nov., Cyanobacteria) from benthic tropical and subtropical fresh waters, with the description of four new species.</title>
        <authorList>
            <person name="Moretto J.A."/>
            <person name="Berthold D.E."/>
            <person name="Lefler F.W."/>
            <person name="Huang I.-S."/>
            <person name="Laughinghouse H. IV."/>
        </authorList>
    </citation>
    <scope>NUCLEOTIDE SEQUENCE [LARGE SCALE GENOMIC DNA]</scope>
    <source>
        <strain evidence="14 15">BLCC-F50</strain>
    </source>
</reference>
<dbReference type="Gene3D" id="3.40.50.2300">
    <property type="match status" value="1"/>
</dbReference>
<comment type="catalytic activity">
    <reaction evidence="1">
        <text>ATP + protein L-histidine = ADP + protein N-phospho-L-histidine.</text>
        <dbReference type="EC" id="2.7.13.3"/>
    </reaction>
</comment>
<dbReference type="PANTHER" id="PTHR45339">
    <property type="entry name" value="HYBRID SIGNAL TRANSDUCTION HISTIDINE KINASE J"/>
    <property type="match status" value="1"/>
</dbReference>
<protein>
    <recommendedName>
        <fullName evidence="3">histidine kinase</fullName>
        <ecNumber evidence="3">2.7.13.3</ecNumber>
    </recommendedName>
</protein>
<evidence type="ECO:0000259" key="11">
    <source>
        <dbReference type="PROSITE" id="PS50109"/>
    </source>
</evidence>
<evidence type="ECO:0000256" key="6">
    <source>
        <dbReference type="ARBA" id="ARBA00022777"/>
    </source>
</evidence>
<feature type="transmembrane region" description="Helical" evidence="10">
    <location>
        <begin position="12"/>
        <end position="35"/>
    </location>
</feature>
<feature type="modified residue" description="4-aspartylphosphate" evidence="8">
    <location>
        <position position="620"/>
    </location>
</feature>
<keyword evidence="10" id="KW-0812">Transmembrane</keyword>
<dbReference type="Pfam" id="PF00072">
    <property type="entry name" value="Response_reg"/>
    <property type="match status" value="1"/>
</dbReference>
<feature type="domain" description="Histidine kinase" evidence="11">
    <location>
        <begin position="316"/>
        <end position="545"/>
    </location>
</feature>
<dbReference type="Pfam" id="PF02518">
    <property type="entry name" value="HATPase_c"/>
    <property type="match status" value="1"/>
</dbReference>
<evidence type="ECO:0000259" key="13">
    <source>
        <dbReference type="PROSITE" id="PS50885"/>
    </source>
</evidence>
<evidence type="ECO:0000256" key="10">
    <source>
        <dbReference type="SAM" id="Phobius"/>
    </source>
</evidence>
<keyword evidence="14" id="KW-0067">ATP-binding</keyword>
<evidence type="ECO:0000259" key="12">
    <source>
        <dbReference type="PROSITE" id="PS50110"/>
    </source>
</evidence>
<feature type="domain" description="HAMP" evidence="13">
    <location>
        <begin position="224"/>
        <end position="276"/>
    </location>
</feature>
<dbReference type="Gene3D" id="1.10.287.130">
    <property type="match status" value="1"/>
</dbReference>
<keyword evidence="10" id="KW-1133">Transmembrane helix</keyword>
<dbReference type="InterPro" id="IPR011006">
    <property type="entry name" value="CheY-like_superfamily"/>
</dbReference>
<dbReference type="Pfam" id="PF00672">
    <property type="entry name" value="HAMP"/>
    <property type="match status" value="1"/>
</dbReference>
<dbReference type="PROSITE" id="PS50109">
    <property type="entry name" value="HIS_KIN"/>
    <property type="match status" value="1"/>
</dbReference>
<dbReference type="EC" id="2.7.13.3" evidence="3"/>
<keyword evidence="7" id="KW-0902">Two-component regulatory system</keyword>
<dbReference type="SMART" id="SM00388">
    <property type="entry name" value="HisKA"/>
    <property type="match status" value="1"/>
</dbReference>
<evidence type="ECO:0000256" key="7">
    <source>
        <dbReference type="ARBA" id="ARBA00023012"/>
    </source>
</evidence>
<comment type="subcellular location">
    <subcellularLocation>
        <location evidence="2">Membrane</location>
    </subcellularLocation>
</comment>
<dbReference type="Pfam" id="PF00512">
    <property type="entry name" value="HisKA"/>
    <property type="match status" value="1"/>
</dbReference>
<evidence type="ECO:0000256" key="5">
    <source>
        <dbReference type="ARBA" id="ARBA00022679"/>
    </source>
</evidence>
<dbReference type="SUPFAM" id="SSF52172">
    <property type="entry name" value="CheY-like"/>
    <property type="match status" value="1"/>
</dbReference>
<dbReference type="InterPro" id="IPR036890">
    <property type="entry name" value="HATPase_C_sf"/>
</dbReference>
<keyword evidence="5" id="KW-0808">Transferase</keyword>
<gene>
    <name evidence="14" type="ORF">ACE1CI_21670</name>
</gene>
<dbReference type="InterPro" id="IPR036097">
    <property type="entry name" value="HisK_dim/P_sf"/>
</dbReference>
<dbReference type="Gene3D" id="3.30.450.20">
    <property type="entry name" value="PAS domain"/>
    <property type="match status" value="1"/>
</dbReference>
<evidence type="ECO:0000313" key="15">
    <source>
        <dbReference type="Proteomes" id="UP001576784"/>
    </source>
</evidence>
<dbReference type="EMBL" id="JBHFNR010000158">
    <property type="protein sequence ID" value="MFB2895523.1"/>
    <property type="molecule type" value="Genomic_DNA"/>
</dbReference>
<dbReference type="GO" id="GO:0005524">
    <property type="term" value="F:ATP binding"/>
    <property type="evidence" value="ECO:0007669"/>
    <property type="project" value="UniProtKB-KW"/>
</dbReference>
<evidence type="ECO:0000313" key="14">
    <source>
        <dbReference type="EMBL" id="MFB2895523.1"/>
    </source>
</evidence>
<feature type="domain" description="Response regulatory" evidence="12">
    <location>
        <begin position="571"/>
        <end position="687"/>
    </location>
</feature>
<dbReference type="SUPFAM" id="SSF158472">
    <property type="entry name" value="HAMP domain-like"/>
    <property type="match status" value="1"/>
</dbReference>
<keyword evidence="4 8" id="KW-0597">Phosphoprotein</keyword>
<evidence type="ECO:0000256" key="9">
    <source>
        <dbReference type="SAM" id="Coils"/>
    </source>
</evidence>
<dbReference type="Proteomes" id="UP001576784">
    <property type="component" value="Unassembled WGS sequence"/>
</dbReference>
<dbReference type="SMART" id="SM00304">
    <property type="entry name" value="HAMP"/>
    <property type="match status" value="1"/>
</dbReference>
<dbReference type="InterPro" id="IPR003594">
    <property type="entry name" value="HATPase_dom"/>
</dbReference>
<accession>A0ABV4XUZ8</accession>
<dbReference type="Gene3D" id="1.10.8.500">
    <property type="entry name" value="HAMP domain in histidine kinase"/>
    <property type="match status" value="1"/>
</dbReference>
<name>A0ABV4XUZ8_9CYAN</name>
<dbReference type="SUPFAM" id="SSF55874">
    <property type="entry name" value="ATPase domain of HSP90 chaperone/DNA topoisomerase II/histidine kinase"/>
    <property type="match status" value="1"/>
</dbReference>
<dbReference type="CDD" id="cd16922">
    <property type="entry name" value="HATPase_EvgS-ArcB-TorS-like"/>
    <property type="match status" value="1"/>
</dbReference>
<dbReference type="CDD" id="cd17546">
    <property type="entry name" value="REC_hyHK_CKI1_RcsC-like"/>
    <property type="match status" value="1"/>
</dbReference>
<dbReference type="PRINTS" id="PR00344">
    <property type="entry name" value="BCTRLSENSOR"/>
</dbReference>
<feature type="coiled-coil region" evidence="9">
    <location>
        <begin position="282"/>
        <end position="309"/>
    </location>
</feature>
<sequence>MLKKNSPPVSLRLLLTIPFAGVITLSVGLTGWISFIASKQTMNDLVAQLLQQATQRICEPLEDFDTFPIADLIAQESGQLVLNNLQISPHSQTFILTRSGNIIAYSTTPTTTYLPNYLATKESIERENLINYSVQFLLKHFLNLAAITKSETLTFTANGDKYLLQVKPFFESDVGNEYNIDWLIVAVVPETDFINQVNANTRITLGLCFFALILSISLLLFISWRIELKLQRLIAATQAIAAGNLNQQVLGSNVVELEYLARAFNQMSQQLQKYHSQSEHYSRILELRVESKTRQLKKAKKAAEAANHAKTSFLANMSHELRTPLNAILGFTQQMARHQQTTPAQQLSLNIINRNGSHLLKLINNILSLSKIEAGEMKLDETAFDFYALLDDIEQMLLLKAKVKGLQLIFDRSEKVPQYIRTDESKLRQVLINLLENAIKFTCSGSVTLQVKVTDRLPPSPHQHSLTAKALLFWISDTGFGIAPEELGSLFKPFVQTQAGRRSQTGTGLGLPISRQFIKLMSGDIRVKSKLGKGTTFRFYIRVGLANAWEVDNHLLSPRVIGLAPNQQKYRILVVDDQWENRLLLSECCQEVGFQVWQASNGKEAIQLWQQYQPHLIWMDIRMPIMDGYQATQYIRKQPNGEQTVIIALTASVFDVKREQAFDVGCNDFVAKPCPEAVIFEKMALHLGVRYVYETQSSLLQQHQLVPQITPESLSVLPQGLLVQLHQAAELGDDQKAKQLIEQIPEFHNPLKIALAQLVEKLRLDTISDLTKFSVE</sequence>
<comment type="caution">
    <text evidence="14">The sequence shown here is derived from an EMBL/GenBank/DDBJ whole genome shotgun (WGS) entry which is preliminary data.</text>
</comment>
<evidence type="ECO:0000256" key="2">
    <source>
        <dbReference type="ARBA" id="ARBA00004370"/>
    </source>
</evidence>
<keyword evidence="14" id="KW-0547">Nucleotide-binding</keyword>
<dbReference type="CDD" id="cd00082">
    <property type="entry name" value="HisKA"/>
    <property type="match status" value="1"/>
</dbReference>
<keyword evidence="6" id="KW-0418">Kinase</keyword>
<evidence type="ECO:0000256" key="1">
    <source>
        <dbReference type="ARBA" id="ARBA00000085"/>
    </source>
</evidence>
<dbReference type="SMART" id="SM00448">
    <property type="entry name" value="REC"/>
    <property type="match status" value="1"/>
</dbReference>
<dbReference type="RefSeq" id="WP_413265161.1">
    <property type="nucleotide sequence ID" value="NZ_JBHFNR010000158.1"/>
</dbReference>
<dbReference type="SMART" id="SM00387">
    <property type="entry name" value="HATPase_c"/>
    <property type="match status" value="1"/>
</dbReference>
<evidence type="ECO:0000256" key="4">
    <source>
        <dbReference type="ARBA" id="ARBA00022553"/>
    </source>
</evidence>
<dbReference type="InterPro" id="IPR003660">
    <property type="entry name" value="HAMP_dom"/>
</dbReference>
<keyword evidence="15" id="KW-1185">Reference proteome</keyword>
<dbReference type="SUPFAM" id="SSF47384">
    <property type="entry name" value="Homodimeric domain of signal transducing histidine kinase"/>
    <property type="match status" value="1"/>
</dbReference>
<organism evidence="14 15">
    <name type="scientific">Floridaenema flaviceps BLCC-F50</name>
    <dbReference type="NCBI Taxonomy" id="3153642"/>
    <lineage>
        <taxon>Bacteria</taxon>
        <taxon>Bacillati</taxon>
        <taxon>Cyanobacteriota</taxon>
        <taxon>Cyanophyceae</taxon>
        <taxon>Oscillatoriophycideae</taxon>
        <taxon>Aerosakkonematales</taxon>
        <taxon>Aerosakkonemataceae</taxon>
        <taxon>Floridanema</taxon>
        <taxon>Floridanema flaviceps</taxon>
    </lineage>
</organism>
<feature type="transmembrane region" description="Helical" evidence="10">
    <location>
        <begin position="203"/>
        <end position="224"/>
    </location>
</feature>
<evidence type="ECO:0000256" key="3">
    <source>
        <dbReference type="ARBA" id="ARBA00012438"/>
    </source>
</evidence>